<feature type="domain" description="Ketopantoate reductase N-terminal" evidence="5">
    <location>
        <begin position="3"/>
        <end position="155"/>
    </location>
</feature>
<dbReference type="PANTHER" id="PTHR21708">
    <property type="entry name" value="PROBABLE 2-DEHYDROPANTOATE 2-REDUCTASE"/>
    <property type="match status" value="1"/>
</dbReference>
<reference evidence="7 8" key="1">
    <citation type="submission" date="2023-08" db="EMBL/GenBank/DDBJ databases">
        <authorList>
            <person name="Folkvardsen B D."/>
            <person name="Norman A."/>
        </authorList>
    </citation>
    <scope>NUCLEOTIDE SEQUENCE [LARGE SCALE GENOMIC DNA]</scope>
    <source>
        <strain evidence="7 8">Mu0053</strain>
    </source>
</reference>
<evidence type="ECO:0000256" key="4">
    <source>
        <dbReference type="RuleBase" id="RU362068"/>
    </source>
</evidence>
<dbReference type="InterPro" id="IPR013332">
    <property type="entry name" value="KPR_N"/>
</dbReference>
<feature type="domain" description="Ketopantoate reductase C-terminal" evidence="6">
    <location>
        <begin position="181"/>
        <end position="329"/>
    </location>
</feature>
<dbReference type="InterPro" id="IPR013328">
    <property type="entry name" value="6PGD_dom2"/>
</dbReference>
<evidence type="ECO:0000256" key="1">
    <source>
        <dbReference type="ARBA" id="ARBA00007870"/>
    </source>
</evidence>
<dbReference type="InterPro" id="IPR013752">
    <property type="entry name" value="KPA_reductase"/>
</dbReference>
<keyword evidence="8" id="KW-1185">Reference proteome</keyword>
<evidence type="ECO:0000259" key="5">
    <source>
        <dbReference type="Pfam" id="PF02558"/>
    </source>
</evidence>
<comment type="pathway">
    <text evidence="4">Cofactor biosynthesis; (R)-pantothenate biosynthesis; (R)-pantoate from 3-methyl-2-oxobutanoate: step 2/2.</text>
</comment>
<evidence type="ECO:0000313" key="8">
    <source>
        <dbReference type="Proteomes" id="UP001190465"/>
    </source>
</evidence>
<dbReference type="InterPro" id="IPR051402">
    <property type="entry name" value="KPR-Related"/>
</dbReference>
<dbReference type="EC" id="1.1.1.169" evidence="4"/>
<proteinExistence type="inferred from homology"/>
<dbReference type="NCBIfam" id="TIGR00745">
    <property type="entry name" value="apbA_panE"/>
    <property type="match status" value="1"/>
</dbReference>
<dbReference type="RefSeq" id="WP_308480328.1">
    <property type="nucleotide sequence ID" value="NZ_OY726397.1"/>
</dbReference>
<gene>
    <name evidence="7" type="ORF">MU0053_005085</name>
</gene>
<name>A0ABM9M7G9_9MYCO</name>
<evidence type="ECO:0000256" key="3">
    <source>
        <dbReference type="ARBA" id="ARBA00023002"/>
    </source>
</evidence>
<dbReference type="SUPFAM" id="SSF51735">
    <property type="entry name" value="NAD(P)-binding Rossmann-fold domains"/>
    <property type="match status" value="1"/>
</dbReference>
<sequence length="334" mass="35450">MRVVILGAGGLGSLLGGYLANTGVDVTLVGRPAHTDAVTRDGLRITGRRGDLVVKDNLKAVDQAAKASGHFDYLVLAVKGKDTAQALADAAALRDVVSSALSVQNTVEKDAALAGWIGPDRVIGASTIEGGTLLEPGFVRNHLTAKVTAYFGELDGSSSARVDAITAAFTDAGLPAVAVTNIEQVEWEKLAQIALAAAWSVTALGAVRGASVFEGMEVREGAMYFVGLAKDLLAVYRAKGYEPMNFFAPLSRLKELDTLPTAEAIEFVIGQGKVMREQGSTGYPSMYEDVLRRRKTEVDFMLGPYLAAAEELSIDVPTLRVAYQIIKTIDRFLA</sequence>
<dbReference type="EMBL" id="OY726397">
    <property type="protein sequence ID" value="CAJ1511168.1"/>
    <property type="molecule type" value="Genomic_DNA"/>
</dbReference>
<dbReference type="InterPro" id="IPR036291">
    <property type="entry name" value="NAD(P)-bd_dom_sf"/>
</dbReference>
<dbReference type="Pfam" id="PF08546">
    <property type="entry name" value="ApbA_C"/>
    <property type="match status" value="1"/>
</dbReference>
<dbReference type="InterPro" id="IPR003710">
    <property type="entry name" value="ApbA"/>
</dbReference>
<protein>
    <recommendedName>
        <fullName evidence="4">2-dehydropantoate 2-reductase</fullName>
        <ecNumber evidence="4">1.1.1.169</ecNumber>
    </recommendedName>
    <alternativeName>
        <fullName evidence="4">Ketopantoate reductase</fullName>
    </alternativeName>
</protein>
<evidence type="ECO:0000313" key="7">
    <source>
        <dbReference type="EMBL" id="CAJ1511168.1"/>
    </source>
</evidence>
<keyword evidence="2 4" id="KW-0521">NADP</keyword>
<dbReference type="SUPFAM" id="SSF48179">
    <property type="entry name" value="6-phosphogluconate dehydrogenase C-terminal domain-like"/>
    <property type="match status" value="1"/>
</dbReference>
<dbReference type="PANTHER" id="PTHR21708:SF26">
    <property type="entry name" value="2-DEHYDROPANTOATE 2-REDUCTASE"/>
    <property type="match status" value="1"/>
</dbReference>
<comment type="function">
    <text evidence="4">Catalyzes the NADPH-dependent reduction of ketopantoate into pantoic acid.</text>
</comment>
<dbReference type="Proteomes" id="UP001190465">
    <property type="component" value="Chromosome"/>
</dbReference>
<dbReference type="Pfam" id="PF02558">
    <property type="entry name" value="ApbA"/>
    <property type="match status" value="1"/>
</dbReference>
<keyword evidence="3 4" id="KW-0560">Oxidoreductase</keyword>
<comment type="similarity">
    <text evidence="1 4">Belongs to the ketopantoate reductase family.</text>
</comment>
<evidence type="ECO:0000256" key="2">
    <source>
        <dbReference type="ARBA" id="ARBA00022857"/>
    </source>
</evidence>
<comment type="catalytic activity">
    <reaction evidence="4">
        <text>(R)-pantoate + NADP(+) = 2-dehydropantoate + NADPH + H(+)</text>
        <dbReference type="Rhea" id="RHEA:16233"/>
        <dbReference type="ChEBI" id="CHEBI:11561"/>
        <dbReference type="ChEBI" id="CHEBI:15378"/>
        <dbReference type="ChEBI" id="CHEBI:15980"/>
        <dbReference type="ChEBI" id="CHEBI:57783"/>
        <dbReference type="ChEBI" id="CHEBI:58349"/>
        <dbReference type="EC" id="1.1.1.169"/>
    </reaction>
</comment>
<organism evidence="7 8">
    <name type="scientific">[Mycobacterium] burgundiense</name>
    <dbReference type="NCBI Taxonomy" id="3064286"/>
    <lineage>
        <taxon>Bacteria</taxon>
        <taxon>Bacillati</taxon>
        <taxon>Actinomycetota</taxon>
        <taxon>Actinomycetes</taxon>
        <taxon>Mycobacteriales</taxon>
        <taxon>Mycobacteriaceae</taxon>
        <taxon>Mycolicibacterium</taxon>
    </lineage>
</organism>
<dbReference type="InterPro" id="IPR008927">
    <property type="entry name" value="6-PGluconate_DH-like_C_sf"/>
</dbReference>
<dbReference type="Gene3D" id="1.10.1040.10">
    <property type="entry name" value="N-(1-d-carboxylethyl)-l-norvaline Dehydrogenase, domain 2"/>
    <property type="match status" value="1"/>
</dbReference>
<keyword evidence="4" id="KW-0566">Pantothenate biosynthesis</keyword>
<dbReference type="GO" id="GO:0008677">
    <property type="term" value="F:2-dehydropantoate 2-reductase activity"/>
    <property type="evidence" value="ECO:0007669"/>
    <property type="project" value="UniProtKB-EC"/>
</dbReference>
<evidence type="ECO:0000259" key="6">
    <source>
        <dbReference type="Pfam" id="PF08546"/>
    </source>
</evidence>
<dbReference type="Gene3D" id="3.40.50.720">
    <property type="entry name" value="NAD(P)-binding Rossmann-like Domain"/>
    <property type="match status" value="1"/>
</dbReference>
<accession>A0ABM9M7G9</accession>